<dbReference type="Pfam" id="PF00300">
    <property type="entry name" value="His_Phos_1"/>
    <property type="match status" value="1"/>
</dbReference>
<feature type="compositionally biased region" description="Basic and acidic residues" evidence="1">
    <location>
        <begin position="161"/>
        <end position="195"/>
    </location>
</feature>
<dbReference type="PANTHER" id="PTHR47623">
    <property type="entry name" value="OS09G0287300 PROTEIN"/>
    <property type="match status" value="1"/>
</dbReference>
<reference evidence="2" key="1">
    <citation type="submission" date="2015-07" db="EMBL/GenBank/DDBJ databases">
        <title>Draft Genome Sequences of Anaerolinea thermolimosa IMO-1, Bellilinea caldifistulae GOMI-1, Leptolinea tardivitalis YMTK-2, Levilinea saccharolytica KIBI-1,Longilinea arvoryzae KOME-1, Previously Described as Members of the Anaerolineaceae (Chloroflexi).</title>
        <authorList>
            <person name="Sekiguchi Y."/>
            <person name="Ohashi A."/>
            <person name="Matsuura N."/>
            <person name="Tourlousse M.D."/>
        </authorList>
    </citation>
    <scope>NUCLEOTIDE SEQUENCE [LARGE SCALE GENOMIC DNA]</scope>
    <source>
        <strain evidence="2">KOME-1</strain>
    </source>
</reference>
<protein>
    <submittedName>
        <fullName evidence="2">Phosphohistidine phosphatase SixA</fullName>
    </submittedName>
</protein>
<feature type="compositionally biased region" description="Basic and acidic residues" evidence="1">
    <location>
        <begin position="15"/>
        <end position="33"/>
    </location>
</feature>
<gene>
    <name evidence="2" type="ORF">LARV_03343</name>
</gene>
<feature type="compositionally biased region" description="Basic residues" evidence="1">
    <location>
        <begin position="196"/>
        <end position="207"/>
    </location>
</feature>
<name>A0A0S7BKC2_9CHLR</name>
<feature type="region of interest" description="Disordered" evidence="1">
    <location>
        <begin position="11"/>
        <end position="33"/>
    </location>
</feature>
<accession>A0A0S7BKC2</accession>
<evidence type="ECO:0000313" key="3">
    <source>
        <dbReference type="Proteomes" id="UP000055060"/>
    </source>
</evidence>
<sequence>MKTLLLMRHAKSSWKHPEVKDHERGLNKRGKKDAPRMSKLLVDNELVPQRILTSTAERSRETVAAVIETTGFSGEVSFLDSLYMAEPEIYLELLSLMPDDLERILIIGHNPGLEGLLQILSGRVESLPTAAIAYLSLPIHSWKDIRAHEDPGELIALWTPRELKEEKETKPAKEDKTAKPAKEEKVVKEGKEKNGKGSKGKNTGSKK</sequence>
<evidence type="ECO:0000256" key="1">
    <source>
        <dbReference type="SAM" id="MobiDB-lite"/>
    </source>
</evidence>
<dbReference type="EMBL" id="DF967972">
    <property type="protein sequence ID" value="GAP15552.1"/>
    <property type="molecule type" value="Genomic_DNA"/>
</dbReference>
<organism evidence="2">
    <name type="scientific">Longilinea arvoryzae</name>
    <dbReference type="NCBI Taxonomy" id="360412"/>
    <lineage>
        <taxon>Bacteria</taxon>
        <taxon>Bacillati</taxon>
        <taxon>Chloroflexota</taxon>
        <taxon>Anaerolineae</taxon>
        <taxon>Anaerolineales</taxon>
        <taxon>Anaerolineaceae</taxon>
        <taxon>Longilinea</taxon>
    </lineage>
</organism>
<dbReference type="InterPro" id="IPR029033">
    <property type="entry name" value="His_PPase_superfam"/>
</dbReference>
<dbReference type="Proteomes" id="UP000055060">
    <property type="component" value="Unassembled WGS sequence"/>
</dbReference>
<dbReference type="PANTHER" id="PTHR47623:SF1">
    <property type="entry name" value="OS09G0287300 PROTEIN"/>
    <property type="match status" value="1"/>
</dbReference>
<dbReference type="SUPFAM" id="SSF53254">
    <property type="entry name" value="Phosphoglycerate mutase-like"/>
    <property type="match status" value="1"/>
</dbReference>
<feature type="region of interest" description="Disordered" evidence="1">
    <location>
        <begin position="159"/>
        <end position="207"/>
    </location>
</feature>
<dbReference type="STRING" id="360412.LARV_03343"/>
<proteinExistence type="predicted"/>
<dbReference type="AlphaFoldDB" id="A0A0S7BKC2"/>
<keyword evidence="3" id="KW-1185">Reference proteome</keyword>
<dbReference type="Gene3D" id="3.40.50.1240">
    <property type="entry name" value="Phosphoglycerate mutase-like"/>
    <property type="match status" value="1"/>
</dbReference>
<evidence type="ECO:0000313" key="2">
    <source>
        <dbReference type="EMBL" id="GAP15552.1"/>
    </source>
</evidence>
<dbReference type="CDD" id="cd07067">
    <property type="entry name" value="HP_PGM_like"/>
    <property type="match status" value="1"/>
</dbReference>
<dbReference type="InterPro" id="IPR013078">
    <property type="entry name" value="His_Pase_superF_clade-1"/>
</dbReference>
<dbReference type="RefSeq" id="WP_075074724.1">
    <property type="nucleotide sequence ID" value="NZ_DF967972.1"/>
</dbReference>